<accession>A0ABX2QIB8</accession>
<organism evidence="1 2">
    <name type="scientific">Mycoplana rhizolycopersici</name>
    <dbReference type="NCBI Taxonomy" id="2746702"/>
    <lineage>
        <taxon>Bacteria</taxon>
        <taxon>Pseudomonadati</taxon>
        <taxon>Pseudomonadota</taxon>
        <taxon>Alphaproteobacteria</taxon>
        <taxon>Hyphomicrobiales</taxon>
        <taxon>Rhizobiaceae</taxon>
        <taxon>Mycoplana</taxon>
    </lineage>
</organism>
<comment type="caution">
    <text evidence="1">The sequence shown here is derived from an EMBL/GenBank/DDBJ whole genome shotgun (WGS) entry which is preliminary data.</text>
</comment>
<name>A0ABX2QIB8_9HYPH</name>
<keyword evidence="2" id="KW-1185">Reference proteome</keyword>
<dbReference type="RefSeq" id="WP_176950051.1">
    <property type="nucleotide sequence ID" value="NZ_JABXYK010000006.1"/>
</dbReference>
<dbReference type="EMBL" id="JABXYK010000006">
    <property type="protein sequence ID" value="NVP56084.1"/>
    <property type="molecule type" value="Genomic_DNA"/>
</dbReference>
<evidence type="ECO:0000313" key="2">
    <source>
        <dbReference type="Proteomes" id="UP000659172"/>
    </source>
</evidence>
<dbReference type="Proteomes" id="UP000659172">
    <property type="component" value="Unassembled WGS sequence"/>
</dbReference>
<reference evidence="1 2" key="1">
    <citation type="submission" date="2020-06" db="EMBL/GenBank/DDBJ databases">
        <title>Rhizobium sp.nov. isolated from the tomato plant.</title>
        <authorList>
            <person name="Thin K.K."/>
            <person name="Zhang X."/>
            <person name="He S."/>
        </authorList>
    </citation>
    <scope>NUCLEOTIDE SEQUENCE [LARGE SCALE GENOMIC DNA]</scope>
    <source>
        <strain evidence="1 2">DBTS2</strain>
    </source>
</reference>
<proteinExistence type="predicted"/>
<gene>
    <name evidence="1" type="ORF">HV823_12560</name>
</gene>
<sequence>MSKKMFIALPAGGLLDRAAMGTDKDVEVSPHKPIAVPVAYGLSLVHNRFAVEVDAETVKKVGGSAKQPASTADEVAAAQTAVADAKAAVDAAGADMVAKADAEAALKVAEEALAKLKG</sequence>
<evidence type="ECO:0000313" key="1">
    <source>
        <dbReference type="EMBL" id="NVP56084.1"/>
    </source>
</evidence>
<protein>
    <submittedName>
        <fullName evidence="1">Uncharacterized protein</fullName>
    </submittedName>
</protein>